<feature type="transmembrane region" description="Helical" evidence="5">
    <location>
        <begin position="113"/>
        <end position="138"/>
    </location>
</feature>
<evidence type="ECO:0000256" key="3">
    <source>
        <dbReference type="ARBA" id="ARBA00022989"/>
    </source>
</evidence>
<keyword evidence="4 5" id="KW-0472">Membrane</keyword>
<feature type="transmembrane region" description="Helical" evidence="5">
    <location>
        <begin position="35"/>
        <end position="54"/>
    </location>
</feature>
<gene>
    <name evidence="7" type="ORF">SAMN05421666_2222</name>
</gene>
<keyword evidence="3 5" id="KW-1133">Transmembrane helix</keyword>
<sequence length="184" mass="19768">MMGFAILILGLALWSGGHFFKRLAPDVRARMGAKGRGPITLILLGGVILMVIGYRMADGAFFWGRHPATVGINNLLMLLSVYLFAVSGAKTALARKMRHPMLGAVKVWALAHLLVNGDTASFVLFGGLLAWAVAEVIVINRAEPDWTPPPAKPMKKEFIAIAATLVVYAVIVAIHYALGYPAFG</sequence>
<evidence type="ECO:0000313" key="7">
    <source>
        <dbReference type="EMBL" id="SIS17495.1"/>
    </source>
</evidence>
<dbReference type="EMBL" id="FTNV01000002">
    <property type="protein sequence ID" value="SIS17495.1"/>
    <property type="molecule type" value="Genomic_DNA"/>
</dbReference>
<feature type="transmembrane region" description="Helical" evidence="5">
    <location>
        <begin position="158"/>
        <end position="178"/>
    </location>
</feature>
<dbReference type="InterPro" id="IPR009915">
    <property type="entry name" value="NnrU_dom"/>
</dbReference>
<accession>A0A1N7GY38</accession>
<name>A0A1N7GY38_9RHOB</name>
<keyword evidence="2 5" id="KW-0812">Transmembrane</keyword>
<dbReference type="Pfam" id="PF07298">
    <property type="entry name" value="NnrU"/>
    <property type="match status" value="1"/>
</dbReference>
<dbReference type="STRING" id="573024.SAMN05216208_3097"/>
<evidence type="ECO:0000313" key="8">
    <source>
        <dbReference type="Proteomes" id="UP000186019"/>
    </source>
</evidence>
<dbReference type="AlphaFoldDB" id="A0A1N7GY38"/>
<reference evidence="8" key="1">
    <citation type="submission" date="2017-01" db="EMBL/GenBank/DDBJ databases">
        <authorList>
            <person name="Varghese N."/>
            <person name="Submissions S."/>
        </authorList>
    </citation>
    <scope>NUCLEOTIDE SEQUENCE [LARGE SCALE GENOMIC DNA]</scope>
    <source>
        <strain evidence="8">DSM 29590</strain>
    </source>
</reference>
<keyword evidence="8" id="KW-1185">Reference proteome</keyword>
<evidence type="ECO:0000256" key="4">
    <source>
        <dbReference type="ARBA" id="ARBA00023136"/>
    </source>
</evidence>
<feature type="domain" description="NnrU" evidence="6">
    <location>
        <begin position="6"/>
        <end position="179"/>
    </location>
</feature>
<evidence type="ECO:0000256" key="1">
    <source>
        <dbReference type="ARBA" id="ARBA00004141"/>
    </source>
</evidence>
<evidence type="ECO:0000259" key="6">
    <source>
        <dbReference type="Pfam" id="PF07298"/>
    </source>
</evidence>
<organism evidence="7 8">
    <name type="scientific">Roseovarius nanhaiticus</name>
    <dbReference type="NCBI Taxonomy" id="573024"/>
    <lineage>
        <taxon>Bacteria</taxon>
        <taxon>Pseudomonadati</taxon>
        <taxon>Pseudomonadota</taxon>
        <taxon>Alphaproteobacteria</taxon>
        <taxon>Rhodobacterales</taxon>
        <taxon>Roseobacteraceae</taxon>
        <taxon>Roseovarius</taxon>
    </lineage>
</organism>
<protein>
    <submittedName>
        <fullName evidence="7">NnrU protein</fullName>
    </submittedName>
</protein>
<evidence type="ECO:0000256" key="2">
    <source>
        <dbReference type="ARBA" id="ARBA00022692"/>
    </source>
</evidence>
<dbReference type="Proteomes" id="UP000186019">
    <property type="component" value="Unassembled WGS sequence"/>
</dbReference>
<dbReference type="GO" id="GO:0016020">
    <property type="term" value="C:membrane"/>
    <property type="evidence" value="ECO:0007669"/>
    <property type="project" value="UniProtKB-SubCell"/>
</dbReference>
<comment type="subcellular location">
    <subcellularLocation>
        <location evidence="1">Membrane</location>
        <topology evidence="1">Multi-pass membrane protein</topology>
    </subcellularLocation>
</comment>
<evidence type="ECO:0000256" key="5">
    <source>
        <dbReference type="SAM" id="Phobius"/>
    </source>
</evidence>
<proteinExistence type="predicted"/>
<dbReference type="RefSeq" id="WP_244512610.1">
    <property type="nucleotide sequence ID" value="NZ_FOAC01000003.1"/>
</dbReference>
<feature type="transmembrane region" description="Helical" evidence="5">
    <location>
        <begin position="75"/>
        <end position="93"/>
    </location>
</feature>